<keyword evidence="1" id="KW-0677">Repeat</keyword>
<accession>A0A5E6V0K9</accession>
<protein>
    <submittedName>
        <fullName evidence="3">Protein RhsD</fullName>
    </submittedName>
</protein>
<dbReference type="PANTHER" id="PTHR32305:SF15">
    <property type="entry name" value="PROTEIN RHSA-RELATED"/>
    <property type="match status" value="1"/>
</dbReference>
<dbReference type="Pfam" id="PF25023">
    <property type="entry name" value="TEN_YD-shell"/>
    <property type="match status" value="1"/>
</dbReference>
<feature type="domain" description="Teneurin-like YD-shell" evidence="2">
    <location>
        <begin position="94"/>
        <end position="253"/>
    </location>
</feature>
<name>A0A5E6V0K9_PSEFL</name>
<evidence type="ECO:0000259" key="2">
    <source>
        <dbReference type="Pfam" id="PF25023"/>
    </source>
</evidence>
<sequence length="348" mass="39371">MHLHYDNPLGRLTAVKRVVNNEAVETLVHYRYDDNGQLIEVINRNSDSVRRFSYTDGVMASHSNALGLTCNYRWETIGDQPRVVEHWTSDGEHFHFRYDIAARTTWITDVLGREAELHYNSDNRVTSSRDFGGEHYVIEIDDTGDMTGLTLPDGNTVKLKYDEYARLVEETDPLGRKIKYQHHHLTTLVTQVDYPDGSTWKARYDAKGNLVAVTDALNQTTTLERKPDGEVLRIQHPDGSAESFTYNALGQVLTHTDGKGQTTRLLRTARGLPSSRQDAKGQRIRYEYNQAIRLTALVKKTTRPTRLPTTPPTAFKKNASRVAWMAPGTALRLAVAMAILWGFRLVGS</sequence>
<evidence type="ECO:0000313" key="3">
    <source>
        <dbReference type="EMBL" id="VVN11525.1"/>
    </source>
</evidence>
<dbReference type="PANTHER" id="PTHR32305">
    <property type="match status" value="1"/>
</dbReference>
<dbReference type="Gene3D" id="2.180.10.10">
    <property type="entry name" value="RHS repeat-associated core"/>
    <property type="match status" value="1"/>
</dbReference>
<dbReference type="InterPro" id="IPR056823">
    <property type="entry name" value="TEN-like_YD-shell"/>
</dbReference>
<reference evidence="3 4" key="1">
    <citation type="submission" date="2019-09" db="EMBL/GenBank/DDBJ databases">
        <authorList>
            <person name="Chandra G."/>
            <person name="Truman W A."/>
        </authorList>
    </citation>
    <scope>NUCLEOTIDE SEQUENCE [LARGE SCALE GENOMIC DNA]</scope>
    <source>
        <strain evidence="3">PS645</strain>
    </source>
</reference>
<dbReference type="EMBL" id="CABVGX010000033">
    <property type="protein sequence ID" value="VVN11525.1"/>
    <property type="molecule type" value="Genomic_DNA"/>
</dbReference>
<proteinExistence type="predicted"/>
<dbReference type="InterPro" id="IPR050708">
    <property type="entry name" value="T6SS_VgrG/RHS"/>
</dbReference>
<evidence type="ECO:0000256" key="1">
    <source>
        <dbReference type="ARBA" id="ARBA00022737"/>
    </source>
</evidence>
<gene>
    <name evidence="3" type="primary">rhsD</name>
    <name evidence="3" type="ORF">PS645_03815</name>
</gene>
<evidence type="ECO:0000313" key="4">
    <source>
        <dbReference type="Proteomes" id="UP000325607"/>
    </source>
</evidence>
<organism evidence="3 4">
    <name type="scientific">Pseudomonas fluorescens</name>
    <dbReference type="NCBI Taxonomy" id="294"/>
    <lineage>
        <taxon>Bacteria</taxon>
        <taxon>Pseudomonadati</taxon>
        <taxon>Pseudomonadota</taxon>
        <taxon>Gammaproteobacteria</taxon>
        <taxon>Pseudomonadales</taxon>
        <taxon>Pseudomonadaceae</taxon>
        <taxon>Pseudomonas</taxon>
    </lineage>
</organism>
<dbReference type="NCBIfam" id="TIGR01643">
    <property type="entry name" value="YD_repeat_2x"/>
    <property type="match status" value="3"/>
</dbReference>
<dbReference type="InterPro" id="IPR006530">
    <property type="entry name" value="YD"/>
</dbReference>
<dbReference type="AlphaFoldDB" id="A0A5E6V0K9"/>
<dbReference type="Proteomes" id="UP000325607">
    <property type="component" value="Unassembled WGS sequence"/>
</dbReference>